<reference evidence="3" key="2">
    <citation type="submission" date="2025-09" db="UniProtKB">
        <authorList>
            <consortium name="Ensembl"/>
        </authorList>
    </citation>
    <scope>IDENTIFICATION</scope>
</reference>
<dbReference type="GeneTree" id="ENSGT00940000163371"/>
<dbReference type="InterPro" id="IPR036179">
    <property type="entry name" value="Ig-like_dom_sf"/>
</dbReference>
<dbReference type="SUPFAM" id="SSF48726">
    <property type="entry name" value="Immunoglobulin"/>
    <property type="match status" value="3"/>
</dbReference>
<accession>A0A8C7YHT6</accession>
<feature type="domain" description="Ig-like" evidence="2">
    <location>
        <begin position="124"/>
        <end position="218"/>
    </location>
</feature>
<evidence type="ECO:0000313" key="3">
    <source>
        <dbReference type="Ensembl" id="ENSOSIP00000027881.1"/>
    </source>
</evidence>
<dbReference type="PROSITE" id="PS50835">
    <property type="entry name" value="IG_LIKE"/>
    <property type="match status" value="3"/>
</dbReference>
<reference evidence="3" key="1">
    <citation type="submission" date="2025-08" db="UniProtKB">
        <authorList>
            <consortium name="Ensembl"/>
        </authorList>
    </citation>
    <scope>IDENTIFICATION</scope>
</reference>
<dbReference type="AlphaFoldDB" id="A0A8C7YHT6"/>
<protein>
    <recommendedName>
        <fullName evidence="2">Ig-like domain-containing protein</fullName>
    </recommendedName>
</protein>
<dbReference type="Proteomes" id="UP000694383">
    <property type="component" value="Unplaced"/>
</dbReference>
<dbReference type="FunFam" id="2.60.40.10:FF:002350">
    <property type="entry name" value="Immunoglobulin heavy variable 1-4"/>
    <property type="match status" value="1"/>
</dbReference>
<evidence type="ECO:0000256" key="1">
    <source>
        <dbReference type="ARBA" id="ARBA00023319"/>
    </source>
</evidence>
<evidence type="ECO:0000313" key="4">
    <source>
        <dbReference type="Proteomes" id="UP000694383"/>
    </source>
</evidence>
<proteinExistence type="predicted"/>
<keyword evidence="4" id="KW-1185">Reference proteome</keyword>
<sequence length="313" mass="34588">ATPQAPNVFPLMPCGPQSGDTVTLGCLATGFTPSSLNFSWTQGPNSLENITQYPSILKNDRYLGISQVQVSRQDWDAKKTFQCAATHELKRRTAYIIKPRKFVSKSLIFVNKLMIPAVFGFNPPSIHVEIPSFKTVMMTNSDVKARCFIHNVDAKLVWLMDGKQPSTDRVNEFSNKTTLISELTVPSSSWKNLKLLKCKVQHHCFSAEKTVEISASVTHSEPSAVLLQGSNELVCLVFGFSPASINITWIADGSTELWNYNNSHPHRGPDGKFSIQSFLRLSPADSLPGVTITCRVTHGNTTLLGHGHFLPPF</sequence>
<feature type="domain" description="Ig-like" evidence="2">
    <location>
        <begin position="6"/>
        <end position="94"/>
    </location>
</feature>
<name>A0A8C7YHT6_9TELE</name>
<dbReference type="Gene3D" id="2.60.40.10">
    <property type="entry name" value="Immunoglobulins"/>
    <property type="match status" value="3"/>
</dbReference>
<organism evidence="3 4">
    <name type="scientific">Oryzias sinensis</name>
    <name type="common">Chinese medaka</name>
    <dbReference type="NCBI Taxonomy" id="183150"/>
    <lineage>
        <taxon>Eukaryota</taxon>
        <taxon>Metazoa</taxon>
        <taxon>Chordata</taxon>
        <taxon>Craniata</taxon>
        <taxon>Vertebrata</taxon>
        <taxon>Euteleostomi</taxon>
        <taxon>Actinopterygii</taxon>
        <taxon>Neopterygii</taxon>
        <taxon>Teleostei</taxon>
        <taxon>Neoteleostei</taxon>
        <taxon>Acanthomorphata</taxon>
        <taxon>Ovalentaria</taxon>
        <taxon>Atherinomorphae</taxon>
        <taxon>Beloniformes</taxon>
        <taxon>Adrianichthyidae</taxon>
        <taxon>Oryziinae</taxon>
        <taxon>Oryzias</taxon>
    </lineage>
</organism>
<dbReference type="InterPro" id="IPR013783">
    <property type="entry name" value="Ig-like_fold"/>
</dbReference>
<dbReference type="InterPro" id="IPR007110">
    <property type="entry name" value="Ig-like_dom"/>
</dbReference>
<dbReference type="Pfam" id="PF07654">
    <property type="entry name" value="C1-set"/>
    <property type="match status" value="2"/>
</dbReference>
<evidence type="ECO:0000259" key="2">
    <source>
        <dbReference type="PROSITE" id="PS50835"/>
    </source>
</evidence>
<dbReference type="InterPro" id="IPR050380">
    <property type="entry name" value="Immune_Resp_Modulators"/>
</dbReference>
<dbReference type="Ensembl" id="ENSOSIT00000029388.1">
    <property type="protein sequence ID" value="ENSOSIP00000027881.1"/>
    <property type="gene ID" value="ENSOSIG00000014552.1"/>
</dbReference>
<dbReference type="SMART" id="SM00407">
    <property type="entry name" value="IGc1"/>
    <property type="match status" value="2"/>
</dbReference>
<dbReference type="InterPro" id="IPR003597">
    <property type="entry name" value="Ig_C1-set"/>
</dbReference>
<feature type="domain" description="Ig-like" evidence="2">
    <location>
        <begin position="228"/>
        <end position="300"/>
    </location>
</feature>
<dbReference type="PANTHER" id="PTHR23411">
    <property type="entry name" value="TAPASIN"/>
    <property type="match status" value="1"/>
</dbReference>
<dbReference type="CDD" id="cd00098">
    <property type="entry name" value="IgC1"/>
    <property type="match status" value="1"/>
</dbReference>
<keyword evidence="1" id="KW-0393">Immunoglobulin domain</keyword>